<evidence type="ECO:0000259" key="9">
    <source>
        <dbReference type="PROSITE" id="PS50111"/>
    </source>
</evidence>
<dbReference type="GO" id="GO:0007165">
    <property type="term" value="P:signal transduction"/>
    <property type="evidence" value="ECO:0007669"/>
    <property type="project" value="UniProtKB-KW"/>
</dbReference>
<dbReference type="AlphaFoldDB" id="A0A202BBE5"/>
<dbReference type="Gene3D" id="1.10.287.950">
    <property type="entry name" value="Methyl-accepting chemotaxis protein"/>
    <property type="match status" value="1"/>
</dbReference>
<dbReference type="PRINTS" id="PR00260">
    <property type="entry name" value="CHEMTRNSDUCR"/>
</dbReference>
<dbReference type="Proteomes" id="UP000196342">
    <property type="component" value="Unassembled WGS sequence"/>
</dbReference>
<keyword evidence="12" id="KW-1185">Reference proteome</keyword>
<dbReference type="GO" id="GO:0016020">
    <property type="term" value="C:membrane"/>
    <property type="evidence" value="ECO:0007669"/>
    <property type="project" value="UniProtKB-SubCell"/>
</dbReference>
<keyword evidence="3" id="KW-1133">Transmembrane helix</keyword>
<dbReference type="EMBL" id="NHOO01000006">
    <property type="protein sequence ID" value="OVE48742.1"/>
    <property type="molecule type" value="Genomic_DNA"/>
</dbReference>
<dbReference type="InterPro" id="IPR024478">
    <property type="entry name" value="HlyB_4HB_MCP"/>
</dbReference>
<dbReference type="PROSITE" id="PS50885">
    <property type="entry name" value="HAMP"/>
    <property type="match status" value="1"/>
</dbReference>
<accession>A0A202BBE5</accession>
<sequence>MTVSRKILLLILLSILAQIGISAYSLYTQSRLAATATNFANNDYPSLITLDQFSNAVASLRLAGLQELTAASATDRAAAKGKVAEAYQAATASLARYQKIINDNEDRGHFNDDSRLLDQYYAALQPMLAAAENNRLEEALKIRASMVTPVGNALTKAITSHIDYNKRHVDQEVADSQALIDTTHTITLASTAALTLLLAALGLRAYSSITRPLHDLNHAMNEIGERLDFTLQVKVHNPKDEIGNTAAAFNQLVQRIRHSLNDISRNCGKVASYSTDLGRAAGHVQTAAEQQNQASAAIAATMEQLTVSINHVGDRAEQSNQQSEEASRHAGNGHQVISKTAEEIRSISDTVGHANTSLTELETQNDRIANSVSSIKDIADQTNLLALNAAIEAARAGETGRGFAVVADEVRKLAERTAILTSEIDQVIRGVTDTSRQTTSRMSETQQLVASGVVRADEAMAAISEIGKSSGSAMQMVGEIADAIWEQANACNSIANQVEKIAQMATQSSAAAQQTAITAQQLDEAVLEMNEAVRRYRL</sequence>
<dbReference type="InterPro" id="IPR003660">
    <property type="entry name" value="HAMP_dom"/>
</dbReference>
<dbReference type="RefSeq" id="WP_087697750.1">
    <property type="nucleotide sequence ID" value="NZ_JABXOB010000015.1"/>
</dbReference>
<keyword evidence="2" id="KW-0812">Transmembrane</keyword>
<name>A0A202BBE5_CHRVL</name>
<dbReference type="PROSITE" id="PS50111">
    <property type="entry name" value="CHEMOTAXIS_TRANSDUC_2"/>
    <property type="match status" value="1"/>
</dbReference>
<evidence type="ECO:0000256" key="5">
    <source>
        <dbReference type="ARBA" id="ARBA00023224"/>
    </source>
</evidence>
<comment type="caution">
    <text evidence="11">The sequence shown here is derived from an EMBL/GenBank/DDBJ whole genome shotgun (WGS) entry which is preliminary data.</text>
</comment>
<evidence type="ECO:0000256" key="7">
    <source>
        <dbReference type="PROSITE-ProRule" id="PRU00284"/>
    </source>
</evidence>
<dbReference type="FunFam" id="1.10.287.950:FF:000001">
    <property type="entry name" value="Methyl-accepting chemotaxis sensory transducer"/>
    <property type="match status" value="1"/>
</dbReference>
<keyword evidence="4" id="KW-0472">Membrane</keyword>
<dbReference type="GO" id="GO:0006935">
    <property type="term" value="P:chemotaxis"/>
    <property type="evidence" value="ECO:0007669"/>
    <property type="project" value="InterPro"/>
</dbReference>
<dbReference type="SMART" id="SM00304">
    <property type="entry name" value="HAMP"/>
    <property type="match status" value="1"/>
</dbReference>
<dbReference type="CDD" id="cd06225">
    <property type="entry name" value="HAMP"/>
    <property type="match status" value="1"/>
</dbReference>
<feature type="domain" description="HAMP" evidence="10">
    <location>
        <begin position="207"/>
        <end position="261"/>
    </location>
</feature>
<dbReference type="Pfam" id="PF00015">
    <property type="entry name" value="MCPsignal"/>
    <property type="match status" value="1"/>
</dbReference>
<dbReference type="InterPro" id="IPR004089">
    <property type="entry name" value="MCPsignal_dom"/>
</dbReference>
<evidence type="ECO:0000256" key="6">
    <source>
        <dbReference type="ARBA" id="ARBA00029447"/>
    </source>
</evidence>
<comment type="similarity">
    <text evidence="6">Belongs to the methyl-accepting chemotaxis (MCP) protein family.</text>
</comment>
<comment type="subcellular location">
    <subcellularLocation>
        <location evidence="1">Membrane</location>
        <topology evidence="1">Multi-pass membrane protein</topology>
    </subcellularLocation>
</comment>
<protein>
    <recommendedName>
        <fullName evidence="13">Methyl-accepting chemotaxis protein</fullName>
    </recommendedName>
</protein>
<feature type="domain" description="Methyl-accepting transducer" evidence="9">
    <location>
        <begin position="266"/>
        <end position="502"/>
    </location>
</feature>
<dbReference type="Pfam" id="PF00672">
    <property type="entry name" value="HAMP"/>
    <property type="match status" value="1"/>
</dbReference>
<dbReference type="PANTHER" id="PTHR32089:SF119">
    <property type="entry name" value="METHYL-ACCEPTING CHEMOTAXIS PROTEIN CTPL"/>
    <property type="match status" value="1"/>
</dbReference>
<feature type="region of interest" description="Disordered" evidence="8">
    <location>
        <begin position="314"/>
        <end position="335"/>
    </location>
</feature>
<evidence type="ECO:0000256" key="3">
    <source>
        <dbReference type="ARBA" id="ARBA00022989"/>
    </source>
</evidence>
<dbReference type="SUPFAM" id="SSF58104">
    <property type="entry name" value="Methyl-accepting chemotaxis protein (MCP) signaling domain"/>
    <property type="match status" value="1"/>
</dbReference>
<evidence type="ECO:0000256" key="8">
    <source>
        <dbReference type="SAM" id="MobiDB-lite"/>
    </source>
</evidence>
<evidence type="ECO:0000256" key="1">
    <source>
        <dbReference type="ARBA" id="ARBA00004141"/>
    </source>
</evidence>
<keyword evidence="5 7" id="KW-0807">Transducer</keyword>
<dbReference type="Pfam" id="PF12729">
    <property type="entry name" value="4HB_MCP_1"/>
    <property type="match status" value="1"/>
</dbReference>
<gene>
    <name evidence="11" type="ORF">CBW21_09355</name>
</gene>
<dbReference type="SMART" id="SM00283">
    <property type="entry name" value="MA"/>
    <property type="match status" value="1"/>
</dbReference>
<evidence type="ECO:0000256" key="2">
    <source>
        <dbReference type="ARBA" id="ARBA00022692"/>
    </source>
</evidence>
<dbReference type="PANTHER" id="PTHR32089">
    <property type="entry name" value="METHYL-ACCEPTING CHEMOTAXIS PROTEIN MCPB"/>
    <property type="match status" value="1"/>
</dbReference>
<evidence type="ECO:0000313" key="11">
    <source>
        <dbReference type="EMBL" id="OVE48742.1"/>
    </source>
</evidence>
<evidence type="ECO:0000259" key="10">
    <source>
        <dbReference type="PROSITE" id="PS50885"/>
    </source>
</evidence>
<evidence type="ECO:0000256" key="4">
    <source>
        <dbReference type="ARBA" id="ARBA00023136"/>
    </source>
</evidence>
<evidence type="ECO:0000313" key="12">
    <source>
        <dbReference type="Proteomes" id="UP000196342"/>
    </source>
</evidence>
<organism evidence="11 12">
    <name type="scientific">Chromobacterium violaceum</name>
    <dbReference type="NCBI Taxonomy" id="536"/>
    <lineage>
        <taxon>Bacteria</taxon>
        <taxon>Pseudomonadati</taxon>
        <taxon>Pseudomonadota</taxon>
        <taxon>Betaproteobacteria</taxon>
        <taxon>Neisseriales</taxon>
        <taxon>Chromobacteriaceae</taxon>
        <taxon>Chromobacterium</taxon>
    </lineage>
</organism>
<dbReference type="GO" id="GO:0004888">
    <property type="term" value="F:transmembrane signaling receptor activity"/>
    <property type="evidence" value="ECO:0007669"/>
    <property type="project" value="InterPro"/>
</dbReference>
<proteinExistence type="inferred from homology"/>
<dbReference type="InterPro" id="IPR004090">
    <property type="entry name" value="Chemotax_Me-accpt_rcpt"/>
</dbReference>
<evidence type="ECO:0008006" key="13">
    <source>
        <dbReference type="Google" id="ProtNLM"/>
    </source>
</evidence>
<reference evidence="11 12" key="1">
    <citation type="submission" date="2017-05" db="EMBL/GenBank/DDBJ databases">
        <title>Chromobacterium violaceum GHPS1 isolated from Hydrocarbon polluted soil in French Guiana display an awesome secondary metabolite arsenal and a battery of drug and heavy-metal-resistance and detoxification of xenobiotics proteins.</title>
        <authorList>
            <person name="Belbahri L."/>
        </authorList>
    </citation>
    <scope>NUCLEOTIDE SEQUENCE [LARGE SCALE GENOMIC DNA]</scope>
    <source>
        <strain evidence="11 12">GHPS1</strain>
    </source>
</reference>